<dbReference type="InterPro" id="IPR012807">
    <property type="entry name" value="Anti-sigma_ChrR"/>
</dbReference>
<protein>
    <submittedName>
        <fullName evidence="3">ChrR-like anti-ECFsigma factor</fullName>
    </submittedName>
</protein>
<sequence>MNIRHHPDEATLLAYAAGSLTEALSVTVAAHLAMCAHCRAAVRTAEAIGGASLENAEIAPLAADSLAHMMARIETPAALRPEPRPKPRVTDPRVPMPLARRIDGGLDEIRWRWIAPGVRSHEISVSPSGGRLVLLRIASGKAMPEHGHRGSELTLVLAGSYSDATGRYGPGDLADLDEDLEHTPVVDSEEDCICLVATEAPTRFKSLIGRLLQPYLRL</sequence>
<dbReference type="InterPro" id="IPR025979">
    <property type="entry name" value="ChrR-like_cupin_dom"/>
</dbReference>
<evidence type="ECO:0000259" key="2">
    <source>
        <dbReference type="Pfam" id="PF13490"/>
    </source>
</evidence>
<dbReference type="OrthoDB" id="2988517at2"/>
<dbReference type="Gene3D" id="1.10.10.1320">
    <property type="entry name" value="Anti-sigma factor, zinc-finger domain"/>
    <property type="match status" value="1"/>
</dbReference>
<feature type="domain" description="ChrR-like cupin" evidence="1">
    <location>
        <begin position="107"/>
        <end position="199"/>
    </location>
</feature>
<dbReference type="Gene3D" id="2.60.120.10">
    <property type="entry name" value="Jelly Rolls"/>
    <property type="match status" value="1"/>
</dbReference>
<accession>A0A4R3M873</accession>
<organism evidence="3 4">
    <name type="scientific">Tepidamorphus gemmatus</name>
    <dbReference type="NCBI Taxonomy" id="747076"/>
    <lineage>
        <taxon>Bacteria</taxon>
        <taxon>Pseudomonadati</taxon>
        <taxon>Pseudomonadota</taxon>
        <taxon>Alphaproteobacteria</taxon>
        <taxon>Hyphomicrobiales</taxon>
        <taxon>Tepidamorphaceae</taxon>
        <taxon>Tepidamorphus</taxon>
    </lineage>
</organism>
<name>A0A4R3M873_9HYPH</name>
<dbReference type="AlphaFoldDB" id="A0A4R3M873"/>
<dbReference type="InterPro" id="IPR027383">
    <property type="entry name" value="Znf_put"/>
</dbReference>
<dbReference type="InterPro" id="IPR014710">
    <property type="entry name" value="RmlC-like_jellyroll"/>
</dbReference>
<dbReference type="Proteomes" id="UP000295678">
    <property type="component" value="Unassembled WGS sequence"/>
</dbReference>
<dbReference type="CDD" id="cd20301">
    <property type="entry name" value="cupin_ChrR"/>
    <property type="match status" value="1"/>
</dbReference>
<keyword evidence="4" id="KW-1185">Reference proteome</keyword>
<dbReference type="InterPro" id="IPR041916">
    <property type="entry name" value="Anti_sigma_zinc_sf"/>
</dbReference>
<dbReference type="RefSeq" id="WP_132807013.1">
    <property type="nucleotide sequence ID" value="NZ_SMAK01000007.1"/>
</dbReference>
<reference evidence="3 4" key="1">
    <citation type="submission" date="2019-03" db="EMBL/GenBank/DDBJ databases">
        <title>Genomic Encyclopedia of Type Strains, Phase IV (KMG-IV): sequencing the most valuable type-strain genomes for metagenomic binning, comparative biology and taxonomic classification.</title>
        <authorList>
            <person name="Goeker M."/>
        </authorList>
    </citation>
    <scope>NUCLEOTIDE SEQUENCE [LARGE SCALE GENOMIC DNA]</scope>
    <source>
        <strain evidence="3 4">DSM 19345</strain>
    </source>
</reference>
<proteinExistence type="predicted"/>
<comment type="caution">
    <text evidence="3">The sequence shown here is derived from an EMBL/GenBank/DDBJ whole genome shotgun (WGS) entry which is preliminary data.</text>
</comment>
<evidence type="ECO:0000259" key="1">
    <source>
        <dbReference type="Pfam" id="PF12973"/>
    </source>
</evidence>
<feature type="domain" description="Putative zinc-finger" evidence="2">
    <location>
        <begin position="12"/>
        <end position="39"/>
    </location>
</feature>
<evidence type="ECO:0000313" key="4">
    <source>
        <dbReference type="Proteomes" id="UP000295678"/>
    </source>
</evidence>
<dbReference type="Pfam" id="PF13490">
    <property type="entry name" value="zf-HC2"/>
    <property type="match status" value="1"/>
</dbReference>
<dbReference type="NCBIfam" id="TIGR02451">
    <property type="entry name" value="anti_sig_ChrR"/>
    <property type="match status" value="1"/>
</dbReference>
<gene>
    <name evidence="3" type="ORF">EDC22_107149</name>
</gene>
<dbReference type="Pfam" id="PF12973">
    <property type="entry name" value="Cupin_7"/>
    <property type="match status" value="1"/>
</dbReference>
<dbReference type="InterPro" id="IPR011051">
    <property type="entry name" value="RmlC_Cupin_sf"/>
</dbReference>
<dbReference type="EMBL" id="SMAK01000007">
    <property type="protein sequence ID" value="TCT09302.1"/>
    <property type="molecule type" value="Genomic_DNA"/>
</dbReference>
<evidence type="ECO:0000313" key="3">
    <source>
        <dbReference type="EMBL" id="TCT09302.1"/>
    </source>
</evidence>
<dbReference type="SUPFAM" id="SSF51182">
    <property type="entry name" value="RmlC-like cupins"/>
    <property type="match status" value="1"/>
</dbReference>